<evidence type="ECO:0000313" key="6">
    <source>
        <dbReference type="EMBL" id="MDW5595007.1"/>
    </source>
</evidence>
<dbReference type="Gene3D" id="3.20.20.140">
    <property type="entry name" value="Metal-dependent hydrolases"/>
    <property type="match status" value="1"/>
</dbReference>
<dbReference type="SUPFAM" id="SSF89550">
    <property type="entry name" value="PHP domain-like"/>
    <property type="match status" value="1"/>
</dbReference>
<dbReference type="Proteomes" id="UP001284601">
    <property type="component" value="Unassembled WGS sequence"/>
</dbReference>
<keyword evidence="4" id="KW-0904">Protein phosphatase</keyword>
<dbReference type="InterPro" id="IPR016195">
    <property type="entry name" value="Pol/histidinol_Pase-like"/>
</dbReference>
<reference evidence="6 7" key="2">
    <citation type="submission" date="2023-10" db="EMBL/GenBank/DDBJ databases">
        <authorList>
            <person name="Han X.F."/>
        </authorList>
    </citation>
    <scope>NUCLEOTIDE SEQUENCE [LARGE SCALE GENOMIC DNA]</scope>
    <source>
        <strain evidence="6 7">KCTC 39840</strain>
    </source>
</reference>
<keyword evidence="3 6" id="KW-0378">Hydrolase</keyword>
<dbReference type="Pfam" id="PF19567">
    <property type="entry name" value="CpsB_CapC"/>
    <property type="match status" value="1"/>
</dbReference>
<evidence type="ECO:0000256" key="2">
    <source>
        <dbReference type="ARBA" id="ARBA00013064"/>
    </source>
</evidence>
<dbReference type="PANTHER" id="PTHR39181:SF1">
    <property type="entry name" value="TYROSINE-PROTEIN PHOSPHATASE YWQE"/>
    <property type="match status" value="1"/>
</dbReference>
<dbReference type="EC" id="3.1.3.48" evidence="2"/>
<dbReference type="RefSeq" id="WP_318597340.1">
    <property type="nucleotide sequence ID" value="NZ_JAWSTH010000025.1"/>
</dbReference>
<evidence type="ECO:0000256" key="5">
    <source>
        <dbReference type="ARBA" id="ARBA00051722"/>
    </source>
</evidence>
<evidence type="ECO:0000256" key="4">
    <source>
        <dbReference type="ARBA" id="ARBA00022912"/>
    </source>
</evidence>
<sequence>MIDLHCHLLPALDDGPADLGGSLRLAQAQAAAGVRTVALTPHATARFPTAAATVARGVVEMRHALGTAQIALEVVGGAELDLGWALDLPDDELVGLTLDGGRWLLLEAPLTPIAPLEPGVAALRGRGFEILLAHPERSPMLQRDPAIVERLVGAGVRTQLTAGGLSGQFGRTVQRFALRLLDAGLVHTFASDSHDAERRPPGLRRPLETFGLGDHVHLLCDEHPAQLLAGELLPEHVQLRRRRGLLGRLRG</sequence>
<dbReference type="PIRSF" id="PIRSF016557">
    <property type="entry name" value="Caps_synth_CpsB"/>
    <property type="match status" value="1"/>
</dbReference>
<name>A0ABU4HNY1_9ACTN</name>
<comment type="catalytic activity">
    <reaction evidence="5">
        <text>O-phospho-L-tyrosyl-[protein] + H2O = L-tyrosyl-[protein] + phosphate</text>
        <dbReference type="Rhea" id="RHEA:10684"/>
        <dbReference type="Rhea" id="RHEA-COMP:10136"/>
        <dbReference type="Rhea" id="RHEA-COMP:20101"/>
        <dbReference type="ChEBI" id="CHEBI:15377"/>
        <dbReference type="ChEBI" id="CHEBI:43474"/>
        <dbReference type="ChEBI" id="CHEBI:46858"/>
        <dbReference type="ChEBI" id="CHEBI:61978"/>
        <dbReference type="EC" id="3.1.3.48"/>
    </reaction>
</comment>
<evidence type="ECO:0000256" key="3">
    <source>
        <dbReference type="ARBA" id="ARBA00022801"/>
    </source>
</evidence>
<protein>
    <recommendedName>
        <fullName evidence="2">protein-tyrosine-phosphatase</fullName>
        <ecNumber evidence="2">3.1.3.48</ecNumber>
    </recommendedName>
</protein>
<evidence type="ECO:0000313" key="7">
    <source>
        <dbReference type="Proteomes" id="UP001284601"/>
    </source>
</evidence>
<proteinExistence type="inferred from homology"/>
<accession>A0ABU4HNY1</accession>
<keyword evidence="7" id="KW-1185">Reference proteome</keyword>
<organism evidence="6 7">
    <name type="scientific">Conexibacter stalactiti</name>
    <dbReference type="NCBI Taxonomy" id="1940611"/>
    <lineage>
        <taxon>Bacteria</taxon>
        <taxon>Bacillati</taxon>
        <taxon>Actinomycetota</taxon>
        <taxon>Thermoleophilia</taxon>
        <taxon>Solirubrobacterales</taxon>
        <taxon>Conexibacteraceae</taxon>
        <taxon>Conexibacter</taxon>
    </lineage>
</organism>
<comment type="caution">
    <text evidence="6">The sequence shown here is derived from an EMBL/GenBank/DDBJ whole genome shotgun (WGS) entry which is preliminary data.</text>
</comment>
<dbReference type="InterPro" id="IPR016667">
    <property type="entry name" value="Caps_polysacc_synth_CpsB/CapC"/>
</dbReference>
<reference evidence="7" key="1">
    <citation type="submission" date="2023-07" db="EMBL/GenBank/DDBJ databases">
        <title>Conexibacter stalactiti sp. nov., isolated from stalactites in a lava cave and emended description of the genus Conexibacter.</title>
        <authorList>
            <person name="Lee S.D."/>
        </authorList>
    </citation>
    <scope>NUCLEOTIDE SEQUENCE [LARGE SCALE GENOMIC DNA]</scope>
    <source>
        <strain evidence="7">KCTC 39840</strain>
    </source>
</reference>
<dbReference type="EMBL" id="JAWSTH010000025">
    <property type="protein sequence ID" value="MDW5595007.1"/>
    <property type="molecule type" value="Genomic_DNA"/>
</dbReference>
<dbReference type="GO" id="GO:0004725">
    <property type="term" value="F:protein tyrosine phosphatase activity"/>
    <property type="evidence" value="ECO:0007669"/>
    <property type="project" value="UniProtKB-EC"/>
</dbReference>
<dbReference type="PANTHER" id="PTHR39181">
    <property type="entry name" value="TYROSINE-PROTEIN PHOSPHATASE YWQE"/>
    <property type="match status" value="1"/>
</dbReference>
<comment type="similarity">
    <text evidence="1">Belongs to the metallo-dependent hydrolases superfamily. CpsB/CapC family.</text>
</comment>
<gene>
    <name evidence="6" type="ORF">R7226_11700</name>
</gene>
<evidence type="ECO:0000256" key="1">
    <source>
        <dbReference type="ARBA" id="ARBA00005750"/>
    </source>
</evidence>